<name>A0ABN5HW04_9ACTN</name>
<feature type="transmembrane region" description="Helical" evidence="1">
    <location>
        <begin position="21"/>
        <end position="42"/>
    </location>
</feature>
<evidence type="ECO:0000256" key="1">
    <source>
        <dbReference type="SAM" id="Phobius"/>
    </source>
</evidence>
<reference evidence="2 3" key="1">
    <citation type="submission" date="2018-02" db="EMBL/GenBank/DDBJ databases">
        <title>Complete genome sequence of Streptomyces dengpaensis, the producer of angucyclines.</title>
        <authorList>
            <person name="Yumei L."/>
        </authorList>
    </citation>
    <scope>NUCLEOTIDE SEQUENCE [LARGE SCALE GENOMIC DNA]</scope>
    <source>
        <strain evidence="2 3">XZHG99</strain>
    </source>
</reference>
<feature type="transmembrane region" description="Helical" evidence="1">
    <location>
        <begin position="62"/>
        <end position="84"/>
    </location>
</feature>
<accession>A0ABN5HW04</accession>
<keyword evidence="1" id="KW-0812">Transmembrane</keyword>
<keyword evidence="1" id="KW-0472">Membrane</keyword>
<dbReference type="EMBL" id="CP026652">
    <property type="protein sequence ID" value="AVH55324.1"/>
    <property type="molecule type" value="Genomic_DNA"/>
</dbReference>
<evidence type="ECO:0000313" key="3">
    <source>
        <dbReference type="Proteomes" id="UP000238413"/>
    </source>
</evidence>
<sequence length="325" mass="35068">MKLGDAVTPPAGLGSGRRFFMVGYLPTYAALLFVLLLFWAGARAWVEPPQGGLSFGRAWQTAAALGVGEVVFLVLAITLTAVLLNPFQTAMVRLLEGYGPAWPGSGRARERQRARKKKWQDRATLAQGNPAALTEPVVQEAGFAGSELRRRYPLPDHLVRPTALGNALAAADDGVGRAFGFDAVVAWPRLYPLLGDETRAIVDDRRDAVDGAVRMAVTMAVTAVVSAVVLVRCGGWLALALIPLVLSWIAYRGAVQAALAYGDSLHAAFDLHRFALLTALGTKLPNDPAEERMVAAWWCDLWRQGIPLPPAFRYTVEETGQGEQP</sequence>
<gene>
    <name evidence="2" type="ORF">C4B68_05445</name>
</gene>
<evidence type="ECO:0000313" key="2">
    <source>
        <dbReference type="EMBL" id="AVH55324.1"/>
    </source>
</evidence>
<keyword evidence="3" id="KW-1185">Reference proteome</keyword>
<organism evidence="2 3">
    <name type="scientific">Streptomyces dengpaensis</name>
    <dbReference type="NCBI Taxonomy" id="2049881"/>
    <lineage>
        <taxon>Bacteria</taxon>
        <taxon>Bacillati</taxon>
        <taxon>Actinomycetota</taxon>
        <taxon>Actinomycetes</taxon>
        <taxon>Kitasatosporales</taxon>
        <taxon>Streptomycetaceae</taxon>
        <taxon>Streptomyces</taxon>
    </lineage>
</organism>
<feature type="transmembrane region" description="Helical" evidence="1">
    <location>
        <begin position="236"/>
        <end position="255"/>
    </location>
</feature>
<dbReference type="Proteomes" id="UP000238413">
    <property type="component" value="Chromosome"/>
</dbReference>
<proteinExistence type="predicted"/>
<keyword evidence="1" id="KW-1133">Transmembrane helix</keyword>
<dbReference type="RefSeq" id="WP_099502715.1">
    <property type="nucleotide sequence ID" value="NZ_CP026652.1"/>
</dbReference>
<protein>
    <submittedName>
        <fullName evidence="2">Uncharacterized protein</fullName>
    </submittedName>
</protein>